<evidence type="ECO:0000256" key="2">
    <source>
        <dbReference type="SAM" id="Phobius"/>
    </source>
</evidence>
<feature type="transmembrane region" description="Helical" evidence="2">
    <location>
        <begin position="26"/>
        <end position="47"/>
    </location>
</feature>
<feature type="transmembrane region" description="Helical" evidence="2">
    <location>
        <begin position="67"/>
        <end position="87"/>
    </location>
</feature>
<evidence type="ECO:0000313" key="4">
    <source>
        <dbReference type="EMBL" id="ANZ41716.1"/>
    </source>
</evidence>
<feature type="transmembrane region" description="Helical" evidence="2">
    <location>
        <begin position="99"/>
        <end position="117"/>
    </location>
</feature>
<keyword evidence="2" id="KW-1133">Transmembrane helix</keyword>
<evidence type="ECO:0000256" key="1">
    <source>
        <dbReference type="SAM" id="MobiDB-lite"/>
    </source>
</evidence>
<name>A0A1B2HVE2_9PSEU</name>
<feature type="transmembrane region" description="Helical" evidence="2">
    <location>
        <begin position="239"/>
        <end position="259"/>
    </location>
</feature>
<dbReference type="EMBL" id="CP016793">
    <property type="protein sequence ID" value="ANZ41716.1"/>
    <property type="molecule type" value="Genomic_DNA"/>
</dbReference>
<organism evidence="4 5">
    <name type="scientific">Lentzea guizhouensis</name>
    <dbReference type="NCBI Taxonomy" id="1586287"/>
    <lineage>
        <taxon>Bacteria</taxon>
        <taxon>Bacillati</taxon>
        <taxon>Actinomycetota</taxon>
        <taxon>Actinomycetes</taxon>
        <taxon>Pseudonocardiales</taxon>
        <taxon>Pseudonocardiaceae</taxon>
        <taxon>Lentzea</taxon>
    </lineage>
</organism>
<proteinExistence type="predicted"/>
<keyword evidence="2" id="KW-0472">Membrane</keyword>
<dbReference type="AlphaFoldDB" id="A0A1B2HVE2"/>
<feature type="region of interest" description="Disordered" evidence="1">
    <location>
        <begin position="267"/>
        <end position="287"/>
    </location>
</feature>
<feature type="transmembrane region" description="Helical" evidence="2">
    <location>
        <begin position="123"/>
        <end position="144"/>
    </location>
</feature>
<dbReference type="OrthoDB" id="4407663at2"/>
<protein>
    <recommendedName>
        <fullName evidence="3">CAAX prenyl protease 2/Lysostaphin resistance protein A-like domain-containing protein</fullName>
    </recommendedName>
</protein>
<keyword evidence="2" id="KW-0812">Transmembrane</keyword>
<feature type="compositionally biased region" description="Basic and acidic residues" evidence="1">
    <location>
        <begin position="274"/>
        <end position="287"/>
    </location>
</feature>
<reference evidence="4 5" key="1">
    <citation type="submission" date="2016-07" db="EMBL/GenBank/DDBJ databases">
        <title>Complete genome sequence of the Lentzea guizhouensis DHS C013.</title>
        <authorList>
            <person name="Cao C."/>
        </authorList>
    </citation>
    <scope>NUCLEOTIDE SEQUENCE [LARGE SCALE GENOMIC DNA]</scope>
    <source>
        <strain evidence="4 5">DHS C013</strain>
    </source>
</reference>
<dbReference type="InterPro" id="IPR003675">
    <property type="entry name" value="Rce1/LyrA-like_dom"/>
</dbReference>
<gene>
    <name evidence="4" type="ORF">BBK82_42995</name>
</gene>
<dbReference type="GO" id="GO:0004175">
    <property type="term" value="F:endopeptidase activity"/>
    <property type="evidence" value="ECO:0007669"/>
    <property type="project" value="UniProtKB-ARBA"/>
</dbReference>
<dbReference type="KEGG" id="led:BBK82_42995"/>
<sequence length="287" mass="30432">MSTSNSGVAAPRGRVVRSGPPRRLKVWQFLVLVAIYLVIVQGVSALLTSGQDVAYGAPTSIDHLVRMIVLPVGLAAVFTLGVAGYLGTWQEMFVNDRPVRRWLVVIPLTLFGTVAVITNYPGLASKGLAFALLLLVATLMVGFAEELMFRGIGVVVFRGNGYSEFKVGLWTTVLFGAAHGTNIITTGPKALVQVVLTSATGLVFYLVLRSTGALVAAMAAHGLWDFSVLSGQVDPDRSWPLANLAGVTLALMLLAVLVWRRRITPAATSGDSTSAHRGDRAEGGTDD</sequence>
<dbReference type="RefSeq" id="WP_065920051.1">
    <property type="nucleotide sequence ID" value="NZ_CP016793.1"/>
</dbReference>
<accession>A0A1B2HVE2</accession>
<dbReference type="STRING" id="1586287.BBK82_42995"/>
<feature type="domain" description="CAAX prenyl protease 2/Lysostaphin resistance protein A-like" evidence="3">
    <location>
        <begin position="130"/>
        <end position="226"/>
    </location>
</feature>
<dbReference type="Pfam" id="PF02517">
    <property type="entry name" value="Rce1-like"/>
    <property type="match status" value="1"/>
</dbReference>
<dbReference type="GO" id="GO:0080120">
    <property type="term" value="P:CAAX-box protein maturation"/>
    <property type="evidence" value="ECO:0007669"/>
    <property type="project" value="UniProtKB-ARBA"/>
</dbReference>
<evidence type="ECO:0000259" key="3">
    <source>
        <dbReference type="Pfam" id="PF02517"/>
    </source>
</evidence>
<evidence type="ECO:0000313" key="5">
    <source>
        <dbReference type="Proteomes" id="UP000093053"/>
    </source>
</evidence>
<keyword evidence="5" id="KW-1185">Reference proteome</keyword>
<dbReference type="Proteomes" id="UP000093053">
    <property type="component" value="Chromosome"/>
</dbReference>